<evidence type="ECO:0000313" key="3">
    <source>
        <dbReference type="Proteomes" id="UP000029981"/>
    </source>
</evidence>
<organism evidence="2 3">
    <name type="scientific">Cucumis sativus</name>
    <name type="common">Cucumber</name>
    <dbReference type="NCBI Taxonomy" id="3659"/>
    <lineage>
        <taxon>Eukaryota</taxon>
        <taxon>Viridiplantae</taxon>
        <taxon>Streptophyta</taxon>
        <taxon>Embryophyta</taxon>
        <taxon>Tracheophyta</taxon>
        <taxon>Spermatophyta</taxon>
        <taxon>Magnoliopsida</taxon>
        <taxon>eudicotyledons</taxon>
        <taxon>Gunneridae</taxon>
        <taxon>Pentapetalae</taxon>
        <taxon>rosids</taxon>
        <taxon>fabids</taxon>
        <taxon>Cucurbitales</taxon>
        <taxon>Cucurbitaceae</taxon>
        <taxon>Benincaseae</taxon>
        <taxon>Cucumis</taxon>
    </lineage>
</organism>
<reference evidence="2 3" key="2">
    <citation type="journal article" date="2009" name="PLoS ONE">
        <title>An integrated genetic and cytogenetic map of the cucumber genome.</title>
        <authorList>
            <person name="Ren Y."/>
            <person name="Zhang Z."/>
            <person name="Liu J."/>
            <person name="Staub J.E."/>
            <person name="Han Y."/>
            <person name="Cheng Z."/>
            <person name="Li X."/>
            <person name="Lu J."/>
            <person name="Miao H."/>
            <person name="Kang H."/>
            <person name="Xie B."/>
            <person name="Gu X."/>
            <person name="Wang X."/>
            <person name="Du Y."/>
            <person name="Jin W."/>
            <person name="Huang S."/>
        </authorList>
    </citation>
    <scope>NUCLEOTIDE SEQUENCE [LARGE SCALE GENOMIC DNA]</scope>
    <source>
        <strain evidence="3">cv. 9930</strain>
    </source>
</reference>
<reference evidence="2 3" key="4">
    <citation type="journal article" date="2011" name="BMC Genomics">
        <title>RNA-Seq improves annotation of protein-coding genes in the cucumber genome.</title>
        <authorList>
            <person name="Li Z."/>
            <person name="Zhang Z."/>
            <person name="Yan P."/>
            <person name="Huang S."/>
            <person name="Fei Z."/>
            <person name="Lin K."/>
        </authorList>
    </citation>
    <scope>NUCLEOTIDE SEQUENCE [LARGE SCALE GENOMIC DNA]</scope>
    <source>
        <strain evidence="3">cv. 9930</strain>
    </source>
</reference>
<keyword evidence="1" id="KW-1133">Transmembrane helix</keyword>
<sequence length="110" mass="11263">MGGRSSFCGLTMVVVVVMSITILSSSYSCRGSILMKANATLGSVMTTELIIKHDITRYLIFKGATAVTGATADPNIVTCGNGAGNTFSGCGGNANNTQQCNAYQGPNACL</sequence>
<protein>
    <submittedName>
        <fullName evidence="2">Uncharacterized protein</fullName>
    </submittedName>
</protein>
<dbReference type="EMBL" id="CM002926">
    <property type="protein sequence ID" value="KGN52519.1"/>
    <property type="molecule type" value="Genomic_DNA"/>
</dbReference>
<dbReference type="AlphaFoldDB" id="A0A0A0KUG7"/>
<reference evidence="2 3" key="1">
    <citation type="journal article" date="2009" name="Nat. Genet.">
        <title>The genome of the cucumber, Cucumis sativus L.</title>
        <authorList>
            <person name="Huang S."/>
            <person name="Li R."/>
            <person name="Zhang Z."/>
            <person name="Li L."/>
            <person name="Gu X."/>
            <person name="Fan W."/>
            <person name="Lucas W.J."/>
            <person name="Wang X."/>
            <person name="Xie B."/>
            <person name="Ni P."/>
            <person name="Ren Y."/>
            <person name="Zhu H."/>
            <person name="Li J."/>
            <person name="Lin K."/>
            <person name="Jin W."/>
            <person name="Fei Z."/>
            <person name="Li G."/>
            <person name="Staub J."/>
            <person name="Kilian A."/>
            <person name="van der Vossen E.A."/>
            <person name="Wu Y."/>
            <person name="Guo J."/>
            <person name="He J."/>
            <person name="Jia Z."/>
            <person name="Ren Y."/>
            <person name="Tian G."/>
            <person name="Lu Y."/>
            <person name="Ruan J."/>
            <person name="Qian W."/>
            <person name="Wang M."/>
            <person name="Huang Q."/>
            <person name="Li B."/>
            <person name="Xuan Z."/>
            <person name="Cao J."/>
            <person name="Asan"/>
            <person name="Wu Z."/>
            <person name="Zhang J."/>
            <person name="Cai Q."/>
            <person name="Bai Y."/>
            <person name="Zhao B."/>
            <person name="Han Y."/>
            <person name="Li Y."/>
            <person name="Li X."/>
            <person name="Wang S."/>
            <person name="Shi Q."/>
            <person name="Liu S."/>
            <person name="Cho W.K."/>
            <person name="Kim J.Y."/>
            <person name="Xu Y."/>
            <person name="Heller-Uszynska K."/>
            <person name="Miao H."/>
            <person name="Cheng Z."/>
            <person name="Zhang S."/>
            <person name="Wu J."/>
            <person name="Yang Y."/>
            <person name="Kang H."/>
            <person name="Li M."/>
            <person name="Liang H."/>
            <person name="Ren X."/>
            <person name="Shi Z."/>
            <person name="Wen M."/>
            <person name="Jian M."/>
            <person name="Yang H."/>
            <person name="Zhang G."/>
            <person name="Yang Z."/>
            <person name="Chen R."/>
            <person name="Liu S."/>
            <person name="Li J."/>
            <person name="Ma L."/>
            <person name="Liu H."/>
            <person name="Zhou Y."/>
            <person name="Zhao J."/>
            <person name="Fang X."/>
            <person name="Li G."/>
            <person name="Fang L."/>
            <person name="Li Y."/>
            <person name="Liu D."/>
            <person name="Zheng H."/>
            <person name="Zhang Y."/>
            <person name="Qin N."/>
            <person name="Li Z."/>
            <person name="Yang G."/>
            <person name="Yang S."/>
            <person name="Bolund L."/>
            <person name="Kristiansen K."/>
            <person name="Zheng H."/>
            <person name="Li S."/>
            <person name="Zhang X."/>
            <person name="Yang H."/>
            <person name="Wang J."/>
            <person name="Sun R."/>
            <person name="Zhang B."/>
            <person name="Jiang S."/>
            <person name="Wang J."/>
            <person name="Du Y."/>
            <person name="Li S."/>
        </authorList>
    </citation>
    <scope>NUCLEOTIDE SEQUENCE [LARGE SCALE GENOMIC DNA]</scope>
    <source>
        <strain evidence="3">cv. 9930</strain>
    </source>
</reference>
<dbReference type="Proteomes" id="UP000029981">
    <property type="component" value="Chromosome 5"/>
</dbReference>
<evidence type="ECO:0000256" key="1">
    <source>
        <dbReference type="SAM" id="Phobius"/>
    </source>
</evidence>
<proteinExistence type="predicted"/>
<keyword evidence="3" id="KW-1185">Reference proteome</keyword>
<dbReference type="Gramene" id="KGN52519">
    <property type="protein sequence ID" value="KGN52519"/>
    <property type="gene ID" value="Csa_5G640530"/>
</dbReference>
<gene>
    <name evidence="2" type="ORF">Csa_5G640530</name>
</gene>
<feature type="transmembrane region" description="Helical" evidence="1">
    <location>
        <begin position="7"/>
        <end position="27"/>
    </location>
</feature>
<dbReference type="PROSITE" id="PS51257">
    <property type="entry name" value="PROKAR_LIPOPROTEIN"/>
    <property type="match status" value="1"/>
</dbReference>
<evidence type="ECO:0000313" key="2">
    <source>
        <dbReference type="EMBL" id="KGN52519.1"/>
    </source>
</evidence>
<name>A0A0A0KUG7_CUCSA</name>
<keyword evidence="1" id="KW-0812">Transmembrane</keyword>
<reference evidence="2 3" key="3">
    <citation type="journal article" date="2010" name="BMC Genomics">
        <title>Transcriptome sequencing and comparative analysis of cucumber flowers with different sex types.</title>
        <authorList>
            <person name="Guo S."/>
            <person name="Zheng Y."/>
            <person name="Joung J.G."/>
            <person name="Liu S."/>
            <person name="Zhang Z."/>
            <person name="Crasta O.R."/>
            <person name="Sobral B.W."/>
            <person name="Xu Y."/>
            <person name="Huang S."/>
            <person name="Fei Z."/>
        </authorList>
    </citation>
    <scope>NUCLEOTIDE SEQUENCE [LARGE SCALE GENOMIC DNA]</scope>
    <source>
        <strain evidence="3">cv. 9930</strain>
    </source>
</reference>
<keyword evidence="1" id="KW-0472">Membrane</keyword>
<accession>A0A0A0KUG7</accession>